<evidence type="ECO:0000256" key="4">
    <source>
        <dbReference type="ARBA" id="ARBA00012513"/>
    </source>
</evidence>
<evidence type="ECO:0000256" key="7">
    <source>
        <dbReference type="ARBA" id="ARBA00022553"/>
    </source>
</evidence>
<evidence type="ECO:0000256" key="19">
    <source>
        <dbReference type="ARBA" id="ARBA00023180"/>
    </source>
</evidence>
<evidence type="ECO:0000256" key="22">
    <source>
        <dbReference type="PROSITE-ProRule" id="PRU10141"/>
    </source>
</evidence>
<dbReference type="InterPro" id="IPR003591">
    <property type="entry name" value="Leu-rich_rpt_typical-subtyp"/>
</dbReference>
<dbReference type="InterPro" id="IPR001611">
    <property type="entry name" value="Leu-rich_rpt"/>
</dbReference>
<feature type="binding site" evidence="22">
    <location>
        <position position="728"/>
    </location>
    <ligand>
        <name>ATP</name>
        <dbReference type="ChEBI" id="CHEBI:30616"/>
    </ligand>
</feature>
<dbReference type="PROSITE" id="PS00108">
    <property type="entry name" value="PROTEIN_KINASE_ST"/>
    <property type="match status" value="2"/>
</dbReference>
<evidence type="ECO:0000256" key="21">
    <source>
        <dbReference type="ARBA" id="ARBA00048679"/>
    </source>
</evidence>
<dbReference type="InterPro" id="IPR000719">
    <property type="entry name" value="Prot_kinase_dom"/>
</dbReference>
<dbReference type="InterPro" id="IPR011009">
    <property type="entry name" value="Kinase-like_dom_sf"/>
</dbReference>
<dbReference type="InterPro" id="IPR055414">
    <property type="entry name" value="LRR_R13L4/SHOC2-like"/>
</dbReference>
<dbReference type="FunFam" id="3.80.10.10:FF:000041">
    <property type="entry name" value="LRR receptor-like serine/threonine-protein kinase ERECTA"/>
    <property type="match status" value="2"/>
</dbReference>
<dbReference type="FunFam" id="3.80.10.10:FF:000627">
    <property type="entry name" value="Probable leucine-rich repeat receptor-like protein kinase At2g33170"/>
    <property type="match status" value="1"/>
</dbReference>
<keyword evidence="12" id="KW-0677">Repeat</keyword>
<dbReference type="Pfam" id="PF13516">
    <property type="entry name" value="LRR_6"/>
    <property type="match status" value="1"/>
</dbReference>
<dbReference type="Gene3D" id="3.30.200.20">
    <property type="entry name" value="Phosphorylase Kinase, domain 1"/>
    <property type="match status" value="2"/>
</dbReference>
<dbReference type="GO" id="GO:0033612">
    <property type="term" value="F:receptor serine/threonine kinase binding"/>
    <property type="evidence" value="ECO:0007669"/>
    <property type="project" value="TreeGrafter"/>
</dbReference>
<name>A0A4Y1RNY4_PRUDU</name>
<evidence type="ECO:0000256" key="11">
    <source>
        <dbReference type="ARBA" id="ARBA00022729"/>
    </source>
</evidence>
<keyword evidence="10 23" id="KW-0812">Transmembrane</keyword>
<accession>A0A4Y1RNY4</accession>
<dbReference type="InterPro" id="IPR008271">
    <property type="entry name" value="Ser/Thr_kinase_AS"/>
</dbReference>
<evidence type="ECO:0000256" key="12">
    <source>
        <dbReference type="ARBA" id="ARBA00022737"/>
    </source>
</evidence>
<evidence type="ECO:0000256" key="18">
    <source>
        <dbReference type="ARBA" id="ARBA00023170"/>
    </source>
</evidence>
<dbReference type="FunFam" id="3.80.10.10:FF:000275">
    <property type="entry name" value="Leucine-rich repeat receptor-like protein kinase"/>
    <property type="match status" value="1"/>
</dbReference>
<dbReference type="InterPro" id="IPR013210">
    <property type="entry name" value="LRR_N_plant-typ"/>
</dbReference>
<dbReference type="Pfam" id="PF00560">
    <property type="entry name" value="LRR_1"/>
    <property type="match status" value="6"/>
</dbReference>
<keyword evidence="7" id="KW-0597">Phosphoprotein</keyword>
<evidence type="ECO:0000256" key="10">
    <source>
        <dbReference type="ARBA" id="ARBA00022692"/>
    </source>
</evidence>
<evidence type="ECO:0000256" key="17">
    <source>
        <dbReference type="ARBA" id="ARBA00023136"/>
    </source>
</evidence>
<dbReference type="SUPFAM" id="SSF56112">
    <property type="entry name" value="Protein kinase-like (PK-like)"/>
    <property type="match status" value="2"/>
</dbReference>
<dbReference type="InterPro" id="IPR050647">
    <property type="entry name" value="Plant_LRR-RLKs"/>
</dbReference>
<dbReference type="InterPro" id="IPR017441">
    <property type="entry name" value="Protein_kinase_ATP_BS"/>
</dbReference>
<sequence length="2052" mass="223941">MFRMGHSRTILGRLILFPFLHGFILLCMSMSMSTPLESATLSSGSTFGSETDRLALQDLKKRITQDPFHVLSSWNDSIHFCNWVGVTCNPSTKRVLILNLSSHKLAGSIPPSIGNLTHLTGINFRNNSFHGEIPQEMGRLQSLQALNLSENSLGGKIPTNISHCPQLRVLSLFSNHIIGSIPNQLSSLLNLNILWIDTNSLTGTIPAWIGNFSSLHELVLTENNFQGSIPNELGRLRSLRAFALAMNNLSGIVPSSIYNISSINRFSLTYNQLHGELPQNLGIKLPNLEEIYVGFNSFTGNVPASLSNSSRLLAVDFFKNGFTGTLPAENLGSLLGNGKTGDLNFLSFLANCTSLETLALDTNHFGGELPRSIANLSTQLRILTLAQNSIHGSIHDGIGNLVSLNQLEMDNNYFSGSVPDVIGKLQKLQILSLNDNKFSGQIPSSLGNLTSLTNLYMGNNMFEGYIPPSFANCESLLELQLSNNNITGAIPRELFKVSSLSISLNISQNSLTGSLPSNVGNLVNLVELDVSKNKLSGELPRTLGSCIMLLRLHLEGNEFEGTIPQSLAFLSSLEEIDISRNNLSGRIPKFLKNFISLNHLNLSYNDFEGELPKEGIFSTASGLSVLETIGSASQSSQRLLARKVVIPVACALAFIIAMSCFIVARSKVKNSRGGRVASYSYKGWESFSYFKLFQSTGGFSVDNLIGSGSFGSVYKGVLPTDGRVVAVKVLNLQQEGASKSFMYECKVLRSIRHRNLLKIISACSSFDTHGNDFKSLVFEFMANGSVNSWLHRRDDDQSQSKRLSLIQRLNIAIDVASALDYLHHHCETTIVHCDLKPSNVLLSNDMVAHVGDFGLAKFLFEASDSSSQSQTISAGLKGSIGYIPPEYGMGGQVSILGDTYSFGILLLEMFTGKRPTDDMFTEVLSIHQFAAMAMPDRAMDIIDPSLLIVRDDADGDDEIYNNDIRRARPVRSYHDGIPVLATRLEECLVSVMEIGLSCSAILPSERIQMDVVHSRTTHSRLILFTFLHGFIILCMSAPLESATLPSASANASGNETDRVALLDLKKRITQDPLHVMSSWNDSINFCSWVGVTCNPSTKRVLILDLSSYKLAGSLPPSIGNLTHLIPQEMGRLRSLQALNLSENSLGGKIPTNISHCTQLRVLDLRFNAITGSIPDDLRSLMSLNHLELYSNKLTGTIPSWIGNFSSLKGLRLTRNNFHGSIPSELGRLTSLEVFSLAANNLYGIIPSSIYNISSIKNFSVSANQLHGELPRNLGINLPNLEIFMCGSNKFTGTVPASLLNSSRIQILDFPSNGFTGTVPAENLGTLRSLVSLSFADNSLGNRKTDDLNFLSFLANCTSLKALDLSSNQFGGEFPRSIANLSTQLTSLYLGGNLIHGSIPDDIGNLVNLTLLAMELNHLTGTVPDGIGKLQKLAGLYLNDNQFSGPIASSLGNLTSVTQLYMFNNRFEGSIPPSLGNCRSLLELKLSYNNITGTIPRELFEVSSLSISLEISQNYLTGSLPYEVGDLVNLVELDVSGNKLSGEIPTTLGSCIMLMRLYLEGNEFEGTIPQSLKSLRSLEEIDISRNNLSGQIPEILGILTHLNRLNLSYNDFEGELPKEGIFSNATGLSVIGNNRLCGGLPKLRLHACSIKKSHSSQRLLAPKVIIPVACALAFIIALSCFLIARSKVKKSRGGPAASHSYKGWKPISYSELVQSTGGFSVDNLIGSGSFGSVYKGVLPADGRAVAVKVLNLQQQGASKSFIDECKVLRSIRHRNLLKIISACSSVDNQGNDFMSLIFEFMANGSLDSWLHPRDDDESQSKRLSLIQRLNIAIDVASALDYLHHHCETTIVHCDLKPSNVLLGDDMVAHVGDFGLAKFLFEASDSSSQSQTISAGLRGSIGYIPPEYGMGGQVSILGDIYSFGTLLLEMFTGKSPTDDMFTEGLSIHQFTAMAMPDHAMDIIDPSLLTERDDADVDDERYNNDIKARPITSYQDGSPIRATRLEECLVSVMEIGLSCSAILPSERIQMDVVVNKMKAARDSYLYLRRRRRIRS</sequence>
<evidence type="ECO:0000256" key="8">
    <source>
        <dbReference type="ARBA" id="ARBA00022614"/>
    </source>
</evidence>
<dbReference type="Pfam" id="PF13855">
    <property type="entry name" value="LRR_8"/>
    <property type="match status" value="1"/>
</dbReference>
<feature type="domain" description="Protein kinase" evidence="24">
    <location>
        <begin position="699"/>
        <end position="1021"/>
    </location>
</feature>
<evidence type="ECO:0000256" key="15">
    <source>
        <dbReference type="ARBA" id="ARBA00022840"/>
    </source>
</evidence>
<feature type="binding site" evidence="22">
    <location>
        <position position="1747"/>
    </location>
    <ligand>
        <name>ATP</name>
        <dbReference type="ChEBI" id="CHEBI:30616"/>
    </ligand>
</feature>
<evidence type="ECO:0000256" key="5">
    <source>
        <dbReference type="ARBA" id="ARBA00022475"/>
    </source>
</evidence>
<dbReference type="Pfam" id="PF07714">
    <property type="entry name" value="PK_Tyr_Ser-Thr"/>
    <property type="match status" value="2"/>
</dbReference>
<dbReference type="GO" id="GO:0005524">
    <property type="term" value="F:ATP binding"/>
    <property type="evidence" value="ECO:0007669"/>
    <property type="project" value="UniProtKB-UniRule"/>
</dbReference>
<dbReference type="SMART" id="SM00369">
    <property type="entry name" value="LRR_TYP"/>
    <property type="match status" value="16"/>
</dbReference>
<evidence type="ECO:0000256" key="13">
    <source>
        <dbReference type="ARBA" id="ARBA00022741"/>
    </source>
</evidence>
<keyword evidence="16 23" id="KW-1133">Transmembrane helix</keyword>
<dbReference type="SMART" id="SM00220">
    <property type="entry name" value="S_TKc"/>
    <property type="match status" value="2"/>
</dbReference>
<keyword evidence="15 22" id="KW-0067">ATP-binding</keyword>
<dbReference type="FunFam" id="3.80.10.10:FF:000288">
    <property type="entry name" value="LRR receptor-like serine/threonine-protein kinase EFR"/>
    <property type="match status" value="2"/>
</dbReference>
<comment type="similarity">
    <text evidence="2">Belongs to the protein kinase superfamily. Ser/Thr protein kinase family.</text>
</comment>
<protein>
    <recommendedName>
        <fullName evidence="4">non-specific serine/threonine protein kinase</fullName>
        <ecNumber evidence="4">2.7.11.1</ecNumber>
    </recommendedName>
</protein>
<dbReference type="PROSITE" id="PS00107">
    <property type="entry name" value="PROTEIN_KINASE_ATP"/>
    <property type="match status" value="2"/>
</dbReference>
<evidence type="ECO:0000256" key="14">
    <source>
        <dbReference type="ARBA" id="ARBA00022777"/>
    </source>
</evidence>
<dbReference type="Pfam" id="PF08263">
    <property type="entry name" value="LRRNT_2"/>
    <property type="match status" value="2"/>
</dbReference>
<organism evidence="25">
    <name type="scientific">Prunus dulcis</name>
    <name type="common">Almond</name>
    <name type="synonym">Amygdalus dulcis</name>
    <dbReference type="NCBI Taxonomy" id="3755"/>
    <lineage>
        <taxon>Eukaryota</taxon>
        <taxon>Viridiplantae</taxon>
        <taxon>Streptophyta</taxon>
        <taxon>Embryophyta</taxon>
        <taxon>Tracheophyta</taxon>
        <taxon>Spermatophyta</taxon>
        <taxon>Magnoliopsida</taxon>
        <taxon>eudicotyledons</taxon>
        <taxon>Gunneridae</taxon>
        <taxon>Pentapetalae</taxon>
        <taxon>rosids</taxon>
        <taxon>fabids</taxon>
        <taxon>Rosales</taxon>
        <taxon>Rosaceae</taxon>
        <taxon>Amygdaloideae</taxon>
        <taxon>Amygdaleae</taxon>
        <taxon>Prunus</taxon>
    </lineage>
</organism>
<dbReference type="GO" id="GO:0004674">
    <property type="term" value="F:protein serine/threonine kinase activity"/>
    <property type="evidence" value="ECO:0007669"/>
    <property type="project" value="UniProtKB-KW"/>
</dbReference>
<dbReference type="Gene3D" id="3.80.10.10">
    <property type="entry name" value="Ribonuclease Inhibitor"/>
    <property type="match status" value="7"/>
</dbReference>
<dbReference type="PANTHER" id="PTHR48056">
    <property type="entry name" value="LRR RECEPTOR-LIKE SERINE/THREONINE-PROTEIN KINASE-RELATED"/>
    <property type="match status" value="1"/>
</dbReference>
<feature type="domain" description="Protein kinase" evidence="24">
    <location>
        <begin position="1718"/>
        <end position="2042"/>
    </location>
</feature>
<dbReference type="Pfam" id="PF23598">
    <property type="entry name" value="LRR_14"/>
    <property type="match status" value="2"/>
</dbReference>
<evidence type="ECO:0000256" key="3">
    <source>
        <dbReference type="ARBA" id="ARBA00009592"/>
    </source>
</evidence>
<keyword evidence="9" id="KW-0808">Transferase</keyword>
<dbReference type="Gene3D" id="1.10.510.10">
    <property type="entry name" value="Transferase(Phosphotransferase) domain 1"/>
    <property type="match status" value="2"/>
</dbReference>
<comment type="catalytic activity">
    <reaction evidence="21">
        <text>L-seryl-[protein] + ATP = O-phospho-L-seryl-[protein] + ADP + H(+)</text>
        <dbReference type="Rhea" id="RHEA:17989"/>
        <dbReference type="Rhea" id="RHEA-COMP:9863"/>
        <dbReference type="Rhea" id="RHEA-COMP:11604"/>
        <dbReference type="ChEBI" id="CHEBI:15378"/>
        <dbReference type="ChEBI" id="CHEBI:29999"/>
        <dbReference type="ChEBI" id="CHEBI:30616"/>
        <dbReference type="ChEBI" id="CHEBI:83421"/>
        <dbReference type="ChEBI" id="CHEBI:456216"/>
        <dbReference type="EC" id="2.7.11.1"/>
    </reaction>
</comment>
<keyword evidence="13 22" id="KW-0547">Nucleotide-binding</keyword>
<keyword evidence="8" id="KW-0433">Leucine-rich repeat</keyword>
<dbReference type="FunFam" id="3.30.200.20:FF:000432">
    <property type="entry name" value="LRR receptor-like serine/threonine-protein kinase EFR"/>
    <property type="match status" value="2"/>
</dbReference>
<dbReference type="EC" id="2.7.11.1" evidence="4"/>
<feature type="transmembrane region" description="Helical" evidence="23">
    <location>
        <begin position="1663"/>
        <end position="1683"/>
    </location>
</feature>
<evidence type="ECO:0000256" key="16">
    <source>
        <dbReference type="ARBA" id="ARBA00022989"/>
    </source>
</evidence>
<dbReference type="SUPFAM" id="SSF52047">
    <property type="entry name" value="RNI-like"/>
    <property type="match status" value="2"/>
</dbReference>
<comment type="subcellular location">
    <subcellularLocation>
        <location evidence="1">Cell membrane</location>
        <topology evidence="1">Single-pass type I membrane protein</topology>
    </subcellularLocation>
</comment>
<dbReference type="PROSITE" id="PS50011">
    <property type="entry name" value="PROTEIN_KINASE_DOM"/>
    <property type="match status" value="2"/>
</dbReference>
<keyword evidence="17 23" id="KW-0472">Membrane</keyword>
<dbReference type="SUPFAM" id="SSF52058">
    <property type="entry name" value="L domain-like"/>
    <property type="match status" value="2"/>
</dbReference>
<dbReference type="EMBL" id="AP019302">
    <property type="protein sequence ID" value="BBH06071.1"/>
    <property type="molecule type" value="Genomic_DNA"/>
</dbReference>
<gene>
    <name evidence="25" type="ORF">Prudu_017622</name>
</gene>
<comment type="catalytic activity">
    <reaction evidence="20">
        <text>L-threonyl-[protein] + ATP = O-phospho-L-threonyl-[protein] + ADP + H(+)</text>
        <dbReference type="Rhea" id="RHEA:46608"/>
        <dbReference type="Rhea" id="RHEA-COMP:11060"/>
        <dbReference type="Rhea" id="RHEA-COMP:11605"/>
        <dbReference type="ChEBI" id="CHEBI:15378"/>
        <dbReference type="ChEBI" id="CHEBI:30013"/>
        <dbReference type="ChEBI" id="CHEBI:30616"/>
        <dbReference type="ChEBI" id="CHEBI:61977"/>
        <dbReference type="ChEBI" id="CHEBI:456216"/>
        <dbReference type="EC" id="2.7.11.1"/>
    </reaction>
</comment>
<keyword evidence="18" id="KW-0675">Receptor</keyword>
<dbReference type="SMART" id="SM00365">
    <property type="entry name" value="LRR_SD22"/>
    <property type="match status" value="8"/>
</dbReference>
<evidence type="ECO:0000256" key="9">
    <source>
        <dbReference type="ARBA" id="ARBA00022679"/>
    </source>
</evidence>
<dbReference type="GO" id="GO:0005886">
    <property type="term" value="C:plasma membrane"/>
    <property type="evidence" value="ECO:0007669"/>
    <property type="project" value="UniProtKB-SubCell"/>
</dbReference>
<keyword evidence="14 25" id="KW-0418">Kinase</keyword>
<keyword evidence="5" id="KW-1003">Cell membrane</keyword>
<dbReference type="InterPro" id="IPR032675">
    <property type="entry name" value="LRR_dom_sf"/>
</dbReference>
<keyword evidence="6" id="KW-0723">Serine/threonine-protein kinase</keyword>
<evidence type="ECO:0000256" key="2">
    <source>
        <dbReference type="ARBA" id="ARBA00008684"/>
    </source>
</evidence>
<proteinExistence type="inferred from homology"/>
<reference evidence="25" key="1">
    <citation type="journal article" date="2019" name="Science">
        <title>Mutation of a bHLH transcription factor allowed almond domestication.</title>
        <authorList>
            <person name="Sanchez-Perez R."/>
            <person name="Pavan S."/>
            <person name="Mazzeo R."/>
            <person name="Moldovan C."/>
            <person name="Aiese Cigliano R."/>
            <person name="Del Cueto J."/>
            <person name="Ricciardi F."/>
            <person name="Lotti C."/>
            <person name="Ricciardi L."/>
            <person name="Dicenta F."/>
            <person name="Lopez-Marques R.L."/>
            <person name="Lindberg Moller B."/>
        </authorList>
    </citation>
    <scope>NUCLEOTIDE SEQUENCE</scope>
</reference>
<evidence type="ECO:0000256" key="6">
    <source>
        <dbReference type="ARBA" id="ARBA00022527"/>
    </source>
</evidence>
<dbReference type="PANTHER" id="PTHR48056:SF89">
    <property type="entry name" value="OS06G0585982 PROTEIN"/>
    <property type="match status" value="1"/>
</dbReference>
<evidence type="ECO:0000256" key="1">
    <source>
        <dbReference type="ARBA" id="ARBA00004251"/>
    </source>
</evidence>
<evidence type="ECO:0000256" key="20">
    <source>
        <dbReference type="ARBA" id="ARBA00047899"/>
    </source>
</evidence>
<keyword evidence="11" id="KW-0732">Signal</keyword>
<evidence type="ECO:0000256" key="23">
    <source>
        <dbReference type="SAM" id="Phobius"/>
    </source>
</evidence>
<dbReference type="FunFam" id="1.10.510.10:FF:000358">
    <property type="entry name" value="Putative leucine-rich repeat receptor-like serine/threonine-protein kinase"/>
    <property type="match status" value="2"/>
</dbReference>
<comment type="similarity">
    <text evidence="3">Belongs to the RLP family.</text>
</comment>
<evidence type="ECO:0000259" key="24">
    <source>
        <dbReference type="PROSITE" id="PS50011"/>
    </source>
</evidence>
<keyword evidence="19" id="KW-0325">Glycoprotein</keyword>
<evidence type="ECO:0000313" key="25">
    <source>
        <dbReference type="EMBL" id="BBH06071.1"/>
    </source>
</evidence>
<dbReference type="InterPro" id="IPR001245">
    <property type="entry name" value="Ser-Thr/Tyr_kinase_cat_dom"/>
</dbReference>